<dbReference type="EMBL" id="DSID01000726">
    <property type="protein sequence ID" value="HEX71474.1"/>
    <property type="molecule type" value="Genomic_DNA"/>
</dbReference>
<name>A0A7C3AS20_9BACT</name>
<sequence length="89" mass="10498">MMHVPRRRDRVIEGRRLVDEQGLRDEGPERYGSRSAPSLAGQPVQTERTSLSHLMHAHLRSPQRLREAFLLREIIGPPKAFERVHRWPW</sequence>
<comment type="caution">
    <text evidence="2">The sequence shown here is derived from an EMBL/GenBank/DDBJ whole genome shotgun (WGS) entry which is preliminary data.</text>
</comment>
<evidence type="ECO:0000256" key="1">
    <source>
        <dbReference type="SAM" id="MobiDB-lite"/>
    </source>
</evidence>
<dbReference type="AlphaFoldDB" id="A0A7C3AS20"/>
<proteinExistence type="predicted"/>
<feature type="region of interest" description="Disordered" evidence="1">
    <location>
        <begin position="18"/>
        <end position="45"/>
    </location>
</feature>
<gene>
    <name evidence="2" type="ORF">ENP13_09590</name>
</gene>
<reference evidence="2" key="1">
    <citation type="journal article" date="2020" name="mSystems">
        <title>Genome- and Community-Level Interaction Insights into Carbon Utilization and Element Cycling Functions of Hydrothermarchaeota in Hydrothermal Sediment.</title>
        <authorList>
            <person name="Zhou Z."/>
            <person name="Liu Y."/>
            <person name="Xu W."/>
            <person name="Pan J."/>
            <person name="Luo Z.H."/>
            <person name="Li M."/>
        </authorList>
    </citation>
    <scope>NUCLEOTIDE SEQUENCE [LARGE SCALE GENOMIC DNA]</scope>
    <source>
        <strain evidence="2">SpSt-192</strain>
    </source>
</reference>
<accession>A0A7C3AS20</accession>
<feature type="compositionally biased region" description="Basic and acidic residues" evidence="1">
    <location>
        <begin position="18"/>
        <end position="32"/>
    </location>
</feature>
<protein>
    <submittedName>
        <fullName evidence="2">Uncharacterized protein</fullName>
    </submittedName>
</protein>
<evidence type="ECO:0000313" key="2">
    <source>
        <dbReference type="EMBL" id="HEX71474.1"/>
    </source>
</evidence>
<organism evidence="2">
    <name type="scientific">Thermorudis sp</name>
    <dbReference type="NCBI Taxonomy" id="1969470"/>
    <lineage>
        <taxon>Bacteria</taxon>
        <taxon>Pseudomonadati</taxon>
        <taxon>Thermomicrobiota</taxon>
        <taxon>Thermomicrobia</taxon>
        <taxon>Thermomicrobia incertae sedis</taxon>
        <taxon>Thermorudis</taxon>
    </lineage>
</organism>